<dbReference type="Pfam" id="PF07730">
    <property type="entry name" value="HisKA_3"/>
    <property type="match status" value="1"/>
</dbReference>
<dbReference type="InterPro" id="IPR036890">
    <property type="entry name" value="HATPase_C_sf"/>
</dbReference>
<evidence type="ECO:0000256" key="1">
    <source>
        <dbReference type="ARBA" id="ARBA00000085"/>
    </source>
</evidence>
<dbReference type="GO" id="GO:0000155">
    <property type="term" value="F:phosphorelay sensor kinase activity"/>
    <property type="evidence" value="ECO:0007669"/>
    <property type="project" value="InterPro"/>
</dbReference>
<keyword evidence="7" id="KW-0902">Two-component regulatory system</keyword>
<keyword evidence="5 9" id="KW-0418">Kinase</keyword>
<evidence type="ECO:0000313" key="9">
    <source>
        <dbReference type="EMBL" id="GAJ40941.1"/>
    </source>
</evidence>
<dbReference type="Pfam" id="PF02518">
    <property type="entry name" value="HATPase_c"/>
    <property type="match status" value="1"/>
</dbReference>
<dbReference type="Proteomes" id="UP000023561">
    <property type="component" value="Unassembled WGS sequence"/>
</dbReference>
<dbReference type="Pfam" id="PF13185">
    <property type="entry name" value="GAF_2"/>
    <property type="match status" value="1"/>
</dbReference>
<sequence length="377" mass="42369">MDREKQDIQELLTLKSIAETLNQCNDVKEMLQTVLKELIQVMKLQCGWIFFVDSREGYSLVADYQLPSALARENKKLMCEGDCWCLERYRDGRLQRAANVIECKRLGKAIEEKWGDTNGVTHHASIPLRAGDEKFGVLNVAAPHKTSFSNKELALLEAVAYQIGTAIKRIKLAENEQKLALIAERNRLARDLHDSVSQLLFSLQLTARGAKEMTKDETIKDMFAYIQQLAQEALQEMRALIWQLRPYGLEHGLANAFQHYGDMLGLKVNVKINGLMDLPNEVEECLWRVGQEALNNCKKHAGVSEVDIAIHVQKHHIHMKVHDEGCGFSKADGQPFSLGLNSMKERAASLNGEIHIESSVGEGTTIDVIIPLKKGRG</sequence>
<dbReference type="PANTHER" id="PTHR24421">
    <property type="entry name" value="NITRATE/NITRITE SENSOR PROTEIN NARX-RELATED"/>
    <property type="match status" value="1"/>
</dbReference>
<reference evidence="9 10" key="1">
    <citation type="submission" date="2014-04" db="EMBL/GenBank/DDBJ databases">
        <title>Whole genome shotgun sequence of Geobacillus caldoxylosilyticus NBRC 107762.</title>
        <authorList>
            <person name="Hosoyama A."/>
            <person name="Hosoyama Y."/>
            <person name="Katano-Makiyama Y."/>
            <person name="Tsuchikane K."/>
            <person name="Ohji S."/>
            <person name="Ichikawa N."/>
            <person name="Yamazoe A."/>
            <person name="Fujita N."/>
        </authorList>
    </citation>
    <scope>NUCLEOTIDE SEQUENCE [LARGE SCALE GENOMIC DNA]</scope>
    <source>
        <strain evidence="9 10">NBRC 107762</strain>
    </source>
</reference>
<evidence type="ECO:0000256" key="5">
    <source>
        <dbReference type="ARBA" id="ARBA00022777"/>
    </source>
</evidence>
<organism evidence="9 10">
    <name type="scientific">Parageobacillus caldoxylosilyticus NBRC 107762</name>
    <dbReference type="NCBI Taxonomy" id="1220594"/>
    <lineage>
        <taxon>Bacteria</taxon>
        <taxon>Bacillati</taxon>
        <taxon>Bacillota</taxon>
        <taxon>Bacilli</taxon>
        <taxon>Bacillales</taxon>
        <taxon>Anoxybacillaceae</taxon>
        <taxon>Saccharococcus</taxon>
    </lineage>
</organism>
<keyword evidence="10" id="KW-1185">Reference proteome</keyword>
<dbReference type="SUPFAM" id="SSF55781">
    <property type="entry name" value="GAF domain-like"/>
    <property type="match status" value="1"/>
</dbReference>
<evidence type="ECO:0000256" key="2">
    <source>
        <dbReference type="ARBA" id="ARBA00012438"/>
    </source>
</evidence>
<dbReference type="PANTHER" id="PTHR24421:SF40">
    <property type="entry name" value="SENSOR HISTIDINE KINASE YHCY"/>
    <property type="match status" value="1"/>
</dbReference>
<dbReference type="InterPro" id="IPR005467">
    <property type="entry name" value="His_kinase_dom"/>
</dbReference>
<dbReference type="Gene3D" id="3.30.450.40">
    <property type="match status" value="1"/>
</dbReference>
<dbReference type="SMART" id="SM00387">
    <property type="entry name" value="HATPase_c"/>
    <property type="match status" value="1"/>
</dbReference>
<keyword evidence="6" id="KW-0067">ATP-binding</keyword>
<dbReference type="GO" id="GO:0005524">
    <property type="term" value="F:ATP binding"/>
    <property type="evidence" value="ECO:0007669"/>
    <property type="project" value="UniProtKB-KW"/>
</dbReference>
<evidence type="ECO:0000256" key="4">
    <source>
        <dbReference type="ARBA" id="ARBA00022741"/>
    </source>
</evidence>
<protein>
    <recommendedName>
        <fullName evidence="2">histidine kinase</fullName>
        <ecNumber evidence="2">2.7.13.3</ecNumber>
    </recommendedName>
</protein>
<dbReference type="InterPro" id="IPR011712">
    <property type="entry name" value="Sig_transdc_His_kin_sub3_dim/P"/>
</dbReference>
<keyword evidence="3" id="KW-0808">Transferase</keyword>
<dbReference type="InterPro" id="IPR003594">
    <property type="entry name" value="HATPase_dom"/>
</dbReference>
<proteinExistence type="predicted"/>
<dbReference type="PROSITE" id="PS50109">
    <property type="entry name" value="HIS_KIN"/>
    <property type="match status" value="1"/>
</dbReference>
<dbReference type="OrthoDB" id="9795828at2"/>
<name>A0A023DJ01_9BACL</name>
<dbReference type="CDD" id="cd16917">
    <property type="entry name" value="HATPase_UhpB-NarQ-NarX-like"/>
    <property type="match status" value="1"/>
</dbReference>
<comment type="caution">
    <text evidence="9">The sequence shown here is derived from an EMBL/GenBank/DDBJ whole genome shotgun (WGS) entry which is preliminary data.</text>
</comment>
<evidence type="ECO:0000313" key="10">
    <source>
        <dbReference type="Proteomes" id="UP000023561"/>
    </source>
</evidence>
<evidence type="ECO:0000256" key="7">
    <source>
        <dbReference type="ARBA" id="ARBA00023012"/>
    </source>
</evidence>
<dbReference type="SMART" id="SM00065">
    <property type="entry name" value="GAF"/>
    <property type="match status" value="1"/>
</dbReference>
<dbReference type="Gene3D" id="3.30.565.10">
    <property type="entry name" value="Histidine kinase-like ATPase, C-terminal domain"/>
    <property type="match status" value="1"/>
</dbReference>
<evidence type="ECO:0000256" key="3">
    <source>
        <dbReference type="ARBA" id="ARBA00022679"/>
    </source>
</evidence>
<evidence type="ECO:0000256" key="6">
    <source>
        <dbReference type="ARBA" id="ARBA00022840"/>
    </source>
</evidence>
<dbReference type="EC" id="2.7.13.3" evidence="2"/>
<dbReference type="AlphaFoldDB" id="A0A023DJ01"/>
<dbReference type="InterPro" id="IPR050482">
    <property type="entry name" value="Sensor_HK_TwoCompSys"/>
</dbReference>
<dbReference type="SUPFAM" id="SSF55874">
    <property type="entry name" value="ATPase domain of HSP90 chaperone/DNA topoisomerase II/histidine kinase"/>
    <property type="match status" value="1"/>
</dbReference>
<dbReference type="InterPro" id="IPR003018">
    <property type="entry name" value="GAF"/>
</dbReference>
<dbReference type="Gene3D" id="1.20.5.1930">
    <property type="match status" value="1"/>
</dbReference>
<evidence type="ECO:0000259" key="8">
    <source>
        <dbReference type="PROSITE" id="PS50109"/>
    </source>
</evidence>
<dbReference type="GO" id="GO:0046983">
    <property type="term" value="F:protein dimerization activity"/>
    <property type="evidence" value="ECO:0007669"/>
    <property type="project" value="InterPro"/>
</dbReference>
<dbReference type="GO" id="GO:0016020">
    <property type="term" value="C:membrane"/>
    <property type="evidence" value="ECO:0007669"/>
    <property type="project" value="InterPro"/>
</dbReference>
<dbReference type="InterPro" id="IPR029016">
    <property type="entry name" value="GAF-like_dom_sf"/>
</dbReference>
<feature type="domain" description="Histidine kinase" evidence="8">
    <location>
        <begin position="187"/>
        <end position="374"/>
    </location>
</feature>
<gene>
    <name evidence="9" type="ORF">GCA01S_054_00250</name>
</gene>
<dbReference type="RefSeq" id="WP_042410897.1">
    <property type="nucleotide sequence ID" value="NZ_BAWO01000054.1"/>
</dbReference>
<accession>A0A023DJ01</accession>
<dbReference type="EMBL" id="BAWO01000054">
    <property type="protein sequence ID" value="GAJ40941.1"/>
    <property type="molecule type" value="Genomic_DNA"/>
</dbReference>
<keyword evidence="4" id="KW-0547">Nucleotide-binding</keyword>
<comment type="catalytic activity">
    <reaction evidence="1">
        <text>ATP + protein L-histidine = ADP + protein N-phospho-L-histidine.</text>
        <dbReference type="EC" id="2.7.13.3"/>
    </reaction>
</comment>